<comment type="caution">
    <text evidence="1">The sequence shown here is derived from an EMBL/GenBank/DDBJ whole genome shotgun (WGS) entry which is preliminary data.</text>
</comment>
<organism evidence="1 2">
    <name type="scientific">Mycena metata</name>
    <dbReference type="NCBI Taxonomy" id="1033252"/>
    <lineage>
        <taxon>Eukaryota</taxon>
        <taxon>Fungi</taxon>
        <taxon>Dikarya</taxon>
        <taxon>Basidiomycota</taxon>
        <taxon>Agaricomycotina</taxon>
        <taxon>Agaricomycetes</taxon>
        <taxon>Agaricomycetidae</taxon>
        <taxon>Agaricales</taxon>
        <taxon>Marasmiineae</taxon>
        <taxon>Mycenaceae</taxon>
        <taxon>Mycena</taxon>
    </lineage>
</organism>
<proteinExistence type="predicted"/>
<gene>
    <name evidence="1" type="ORF">B0H16DRAFT_1274389</name>
</gene>
<reference evidence="1" key="1">
    <citation type="submission" date="2023-03" db="EMBL/GenBank/DDBJ databases">
        <title>Massive genome expansion in bonnet fungi (Mycena s.s.) driven by repeated elements and novel gene families across ecological guilds.</title>
        <authorList>
            <consortium name="Lawrence Berkeley National Laboratory"/>
            <person name="Harder C.B."/>
            <person name="Miyauchi S."/>
            <person name="Viragh M."/>
            <person name="Kuo A."/>
            <person name="Thoen E."/>
            <person name="Andreopoulos B."/>
            <person name="Lu D."/>
            <person name="Skrede I."/>
            <person name="Drula E."/>
            <person name="Henrissat B."/>
            <person name="Morin E."/>
            <person name="Kohler A."/>
            <person name="Barry K."/>
            <person name="LaButti K."/>
            <person name="Morin E."/>
            <person name="Salamov A."/>
            <person name="Lipzen A."/>
            <person name="Mereny Z."/>
            <person name="Hegedus B."/>
            <person name="Baldrian P."/>
            <person name="Stursova M."/>
            <person name="Weitz H."/>
            <person name="Taylor A."/>
            <person name="Grigoriev I.V."/>
            <person name="Nagy L.G."/>
            <person name="Martin F."/>
            <person name="Kauserud H."/>
        </authorList>
    </citation>
    <scope>NUCLEOTIDE SEQUENCE</scope>
    <source>
        <strain evidence="1">CBHHK182m</strain>
    </source>
</reference>
<name>A0AAD7N9P8_9AGAR</name>
<dbReference type="EMBL" id="JARKIB010000065">
    <property type="protein sequence ID" value="KAJ7750564.1"/>
    <property type="molecule type" value="Genomic_DNA"/>
</dbReference>
<evidence type="ECO:0000313" key="1">
    <source>
        <dbReference type="EMBL" id="KAJ7750564.1"/>
    </source>
</evidence>
<accession>A0AAD7N9P8</accession>
<sequence>ASIDQLTRQLQSLEDIRRRYQRRLDVVVYPVMTLPPELVSRIFVHCLPPPRNFDECNDVGPDRNLAPLLLLRICRTWKDIALSTPRLWNVLHLRPKILGPGTQKGVLDWFGRAGVCSLTLTLCLHDAISARVVGALLNLFAPRLQTLYLELDRSQFQAIQDVGPFPILERLAISYPLYQSGSPLKLFSGTPRLRR</sequence>
<feature type="non-terminal residue" evidence="1">
    <location>
        <position position="195"/>
    </location>
</feature>
<feature type="non-terminal residue" evidence="1">
    <location>
        <position position="1"/>
    </location>
</feature>
<dbReference type="Proteomes" id="UP001215598">
    <property type="component" value="Unassembled WGS sequence"/>
</dbReference>
<evidence type="ECO:0008006" key="3">
    <source>
        <dbReference type="Google" id="ProtNLM"/>
    </source>
</evidence>
<dbReference type="AlphaFoldDB" id="A0AAD7N9P8"/>
<keyword evidence="2" id="KW-1185">Reference proteome</keyword>
<protein>
    <recommendedName>
        <fullName evidence="3">F-box domain-containing protein</fullName>
    </recommendedName>
</protein>
<evidence type="ECO:0000313" key="2">
    <source>
        <dbReference type="Proteomes" id="UP001215598"/>
    </source>
</evidence>